<evidence type="ECO:0000256" key="1">
    <source>
        <dbReference type="SAM" id="MobiDB-lite"/>
    </source>
</evidence>
<reference evidence="2" key="1">
    <citation type="journal article" date="2020" name="Stud. Mycol.">
        <title>101 Dothideomycetes genomes: a test case for predicting lifestyles and emergence of pathogens.</title>
        <authorList>
            <person name="Haridas S."/>
            <person name="Albert R."/>
            <person name="Binder M."/>
            <person name="Bloem J."/>
            <person name="Labutti K."/>
            <person name="Salamov A."/>
            <person name="Andreopoulos B."/>
            <person name="Baker S."/>
            <person name="Barry K."/>
            <person name="Bills G."/>
            <person name="Bluhm B."/>
            <person name="Cannon C."/>
            <person name="Castanera R."/>
            <person name="Culley D."/>
            <person name="Daum C."/>
            <person name="Ezra D."/>
            <person name="Gonzalez J."/>
            <person name="Henrissat B."/>
            <person name="Kuo A."/>
            <person name="Liang C."/>
            <person name="Lipzen A."/>
            <person name="Lutzoni F."/>
            <person name="Magnuson J."/>
            <person name="Mondo S."/>
            <person name="Nolan M."/>
            <person name="Ohm R."/>
            <person name="Pangilinan J."/>
            <person name="Park H.-J."/>
            <person name="Ramirez L."/>
            <person name="Alfaro M."/>
            <person name="Sun H."/>
            <person name="Tritt A."/>
            <person name="Yoshinaga Y."/>
            <person name="Zwiers L.-H."/>
            <person name="Turgeon B."/>
            <person name="Goodwin S."/>
            <person name="Spatafora J."/>
            <person name="Crous P."/>
            <person name="Grigoriev I."/>
        </authorList>
    </citation>
    <scope>NUCLEOTIDE SEQUENCE</scope>
    <source>
        <strain evidence="2">CBS 122367</strain>
    </source>
</reference>
<sequence length="1108" mass="120956">MPPKRKNKGTRALVPTPLKAPPAAAASSGSQAMQAKRRNSLQGGKSRLAPSTPLHMTTRRAAKTASNHTSSGAPSVASSSSRRSSLNDAAQFEDAHSEIEDERPAKRARLSTDSGSSRHSTGSFADQNTVNGTQTPELQKDASRPVSNGSKASSRKRRASDDSTQSSRTVSARTNGVLARTQSDISEQQPRRKKRRTTQTPAEAADQPPELTDASTAPNTPEPEHGNGVDSSQSLRHVLSTNGDAPAKQGRRLPGRRRAPHPDINVETDLRRQLNLKMNYRSLAKLQKNILEELSSRATKSLQNDPDYYKQCPEYEPLMAALDQHKDSRLSQLEALRTEKLDQLERVRVATERIEKLKYIQRFKDLQEDLLLQCFYRMKQVEREMKGAQGAATDDEDNVIAPTHTLDFPIVVADDRLGSKFASRSRAYVEAERVLDEDILRKRFDQQRKAFVANDEDADDSIEDISGGFAAFAGPERTEALAHWNIMSLVDAAADVESTPVQPQPPKIISNEHADALSLLASISADRAPLLLKQQDETMAPPAELLRAPSPVEPHPPTSAATASELNNVLHEAPYKQYMQKPITPLPETNGVHPPAEPRALKNETPARSTHRVMDMLNDDAEVPVSKMRDSRPPAREQTPAATPSRRVSMSHGTTTSRNSLPGVDSIVYRQEAQSDRSSIGVQAPSLPLASDAPPSSPSTSRYGSDWTPRMPGYLTGMSEESLRRRDPLNAIRAMLDAKALAEGRVPPSLRLDNPENIRKAAAERERAQMTAPPHSRPFSSSGTHGRQDTTSKDARRPSVGGYTSSPSAPPLSYNQSPITTSAHPPARHGSQDASSSQWGRDRSHSGSQAPQHYANSSPHAHQAEPSRSDTNPPPHQSPYSTTNAPQLPSISSSLPPKPPGPPPNINYRFAHYDPAPPRQAYPSPSTAGYLPASYPPQYGQSQPQPPHYGHSGPTSYNGPSAYHSGYVPPPGSFQAPPPPTSAITPYPPLKIHQYGGQPILPASMAPPPPHSQPQPPPPSYMSQPPSSATYSPTQQHSMPSRTPSYDQGLNAPRDPRDLRDPRDPRDPQGDRSSESQGRQRRQYRSYHAPGTQFRSYQGPDSGRRRGG</sequence>
<feature type="compositionally biased region" description="Low complexity" evidence="1">
    <location>
        <begin position="70"/>
        <end position="84"/>
    </location>
</feature>
<evidence type="ECO:0000313" key="2">
    <source>
        <dbReference type="EMBL" id="KAF2688641.1"/>
    </source>
</evidence>
<name>A0A6G1JEH9_9PLEO</name>
<feature type="compositionally biased region" description="Pro residues" evidence="1">
    <location>
        <begin position="896"/>
        <end position="905"/>
    </location>
</feature>
<feature type="compositionally biased region" description="Polar residues" evidence="1">
    <location>
        <begin position="1030"/>
        <end position="1048"/>
    </location>
</feature>
<keyword evidence="3" id="KW-1185">Reference proteome</keyword>
<dbReference type="Proteomes" id="UP000799291">
    <property type="component" value="Unassembled WGS sequence"/>
</dbReference>
<feature type="compositionally biased region" description="Polar residues" evidence="1">
    <location>
        <begin position="229"/>
        <end position="243"/>
    </location>
</feature>
<feature type="region of interest" description="Disordered" evidence="1">
    <location>
        <begin position="764"/>
        <end position="1108"/>
    </location>
</feature>
<dbReference type="PANTHER" id="PTHR48125:SF12">
    <property type="entry name" value="AT HOOK TRANSCRIPTION FACTOR FAMILY-RELATED"/>
    <property type="match status" value="1"/>
</dbReference>
<dbReference type="PANTHER" id="PTHR48125">
    <property type="entry name" value="LP07818P1"/>
    <property type="match status" value="1"/>
</dbReference>
<feature type="region of interest" description="Disordered" evidence="1">
    <location>
        <begin position="584"/>
        <end position="710"/>
    </location>
</feature>
<evidence type="ECO:0000313" key="3">
    <source>
        <dbReference type="Proteomes" id="UP000799291"/>
    </source>
</evidence>
<feature type="compositionally biased region" description="Polar residues" evidence="1">
    <location>
        <begin position="802"/>
        <end position="823"/>
    </location>
</feature>
<feature type="compositionally biased region" description="Pro residues" evidence="1">
    <location>
        <begin position="1005"/>
        <end position="1020"/>
    </location>
</feature>
<gene>
    <name evidence="2" type="ORF">K458DRAFT_440215</name>
</gene>
<feature type="compositionally biased region" description="Polar residues" evidence="1">
    <location>
        <begin position="111"/>
        <end position="137"/>
    </location>
</feature>
<feature type="compositionally biased region" description="Basic and acidic residues" evidence="1">
    <location>
        <begin position="1054"/>
        <end position="1074"/>
    </location>
</feature>
<feature type="compositionally biased region" description="Polar residues" evidence="1">
    <location>
        <begin position="640"/>
        <end position="660"/>
    </location>
</feature>
<feature type="compositionally biased region" description="Low complexity" evidence="1">
    <location>
        <begin position="684"/>
        <end position="694"/>
    </location>
</feature>
<feature type="compositionally biased region" description="Polar residues" evidence="1">
    <location>
        <begin position="164"/>
        <end position="187"/>
    </location>
</feature>
<feature type="compositionally biased region" description="Pro residues" evidence="1">
    <location>
        <begin position="968"/>
        <end position="989"/>
    </location>
</feature>
<feature type="compositionally biased region" description="Basic and acidic residues" evidence="1">
    <location>
        <begin position="93"/>
        <end position="105"/>
    </location>
</feature>
<accession>A0A6G1JEH9</accession>
<dbReference type="EMBL" id="MU005573">
    <property type="protein sequence ID" value="KAF2688641.1"/>
    <property type="molecule type" value="Genomic_DNA"/>
</dbReference>
<feature type="compositionally biased region" description="Low complexity" evidence="1">
    <location>
        <begin position="936"/>
        <end position="952"/>
    </location>
</feature>
<feature type="compositionally biased region" description="Basic residues" evidence="1">
    <location>
        <begin position="249"/>
        <end position="259"/>
    </location>
</feature>
<dbReference type="OrthoDB" id="4188028at2759"/>
<feature type="region of interest" description="Disordered" evidence="1">
    <location>
        <begin position="1"/>
        <end position="268"/>
    </location>
</feature>
<organism evidence="2 3">
    <name type="scientific">Lentithecium fluviatile CBS 122367</name>
    <dbReference type="NCBI Taxonomy" id="1168545"/>
    <lineage>
        <taxon>Eukaryota</taxon>
        <taxon>Fungi</taxon>
        <taxon>Dikarya</taxon>
        <taxon>Ascomycota</taxon>
        <taxon>Pezizomycotina</taxon>
        <taxon>Dothideomycetes</taxon>
        <taxon>Pleosporomycetidae</taxon>
        <taxon>Pleosporales</taxon>
        <taxon>Massarineae</taxon>
        <taxon>Lentitheciaceae</taxon>
        <taxon>Lentithecium</taxon>
    </lineage>
</organism>
<feature type="compositionally biased region" description="Polar residues" evidence="1">
    <location>
        <begin position="846"/>
        <end position="860"/>
    </location>
</feature>
<feature type="compositionally biased region" description="Low complexity" evidence="1">
    <location>
        <begin position="886"/>
        <end position="895"/>
    </location>
</feature>
<proteinExistence type="predicted"/>
<feature type="compositionally biased region" description="Low complexity" evidence="1">
    <location>
        <begin position="21"/>
        <end position="34"/>
    </location>
</feature>
<feature type="compositionally biased region" description="Basic and acidic residues" evidence="1">
    <location>
        <begin position="786"/>
        <end position="797"/>
    </location>
</feature>
<protein>
    <submittedName>
        <fullName evidence="2">Uncharacterized protein</fullName>
    </submittedName>
</protein>
<dbReference type="AlphaFoldDB" id="A0A6G1JEH9"/>